<feature type="transmembrane region" description="Helical" evidence="9">
    <location>
        <begin position="137"/>
        <end position="158"/>
    </location>
</feature>
<feature type="transmembrane region" description="Helical" evidence="9">
    <location>
        <begin position="32"/>
        <end position="51"/>
    </location>
</feature>
<feature type="transmembrane region" description="Helical" evidence="9">
    <location>
        <begin position="363"/>
        <end position="385"/>
    </location>
</feature>
<evidence type="ECO:0000256" key="8">
    <source>
        <dbReference type="SAM" id="MobiDB-lite"/>
    </source>
</evidence>
<evidence type="ECO:0000256" key="2">
    <source>
        <dbReference type="ARBA" id="ARBA00005346"/>
    </source>
</evidence>
<dbReference type="PRINTS" id="PR01437">
    <property type="entry name" value="NUOXDRDTASE4"/>
</dbReference>
<feature type="domain" description="NADH:quinone oxidoreductase/Mrp antiporter transmembrane" evidence="10">
    <location>
        <begin position="134"/>
        <end position="414"/>
    </location>
</feature>
<evidence type="ECO:0000259" key="10">
    <source>
        <dbReference type="Pfam" id="PF00361"/>
    </source>
</evidence>
<comment type="similarity">
    <text evidence="2">Belongs to the CPA3 antiporters (TC 2.A.63) subunit D family.</text>
</comment>
<feature type="region of interest" description="Disordered" evidence="8">
    <location>
        <begin position="544"/>
        <end position="594"/>
    </location>
</feature>
<feature type="transmembrane region" description="Helical" evidence="9">
    <location>
        <begin position="243"/>
        <end position="264"/>
    </location>
</feature>
<gene>
    <name evidence="11" type="ORF">JL107_17945</name>
</gene>
<protein>
    <submittedName>
        <fullName evidence="11">Na+/H+ antiporter subunit D</fullName>
    </submittedName>
</protein>
<dbReference type="PANTHER" id="PTHR42703">
    <property type="entry name" value="NADH DEHYDROGENASE"/>
    <property type="match status" value="1"/>
</dbReference>
<dbReference type="NCBIfam" id="NF009308">
    <property type="entry name" value="PRK12665.1"/>
    <property type="match status" value="1"/>
</dbReference>
<feature type="region of interest" description="Disordered" evidence="8">
    <location>
        <begin position="448"/>
        <end position="491"/>
    </location>
</feature>
<accession>A0A939C437</accession>
<evidence type="ECO:0000256" key="9">
    <source>
        <dbReference type="SAM" id="Phobius"/>
    </source>
</evidence>
<feature type="compositionally biased region" description="Basic residues" evidence="8">
    <location>
        <begin position="476"/>
        <end position="487"/>
    </location>
</feature>
<proteinExistence type="inferred from homology"/>
<feature type="transmembrane region" description="Helical" evidence="9">
    <location>
        <begin position="409"/>
        <end position="430"/>
    </location>
</feature>
<evidence type="ECO:0000256" key="4">
    <source>
        <dbReference type="ARBA" id="ARBA00022692"/>
    </source>
</evidence>
<reference evidence="11" key="1">
    <citation type="submission" date="2021-01" db="EMBL/GenBank/DDBJ databases">
        <title>KCTC 19127 draft genome.</title>
        <authorList>
            <person name="An D."/>
        </authorList>
    </citation>
    <scope>NUCLEOTIDE SEQUENCE</scope>
    <source>
        <strain evidence="11">KCTC 19127</strain>
    </source>
</reference>
<dbReference type="InterPro" id="IPR001750">
    <property type="entry name" value="ND/Mrp_TM"/>
</dbReference>
<evidence type="ECO:0000313" key="11">
    <source>
        <dbReference type="EMBL" id="MBM9478335.1"/>
    </source>
</evidence>
<comment type="subcellular location">
    <subcellularLocation>
        <location evidence="1">Cell membrane</location>
        <topology evidence="1">Multi-pass membrane protein</topology>
    </subcellularLocation>
    <subcellularLocation>
        <location evidence="7">Membrane</location>
        <topology evidence="7">Multi-pass membrane protein</topology>
    </subcellularLocation>
</comment>
<feature type="transmembrane region" description="Helical" evidence="9">
    <location>
        <begin position="303"/>
        <end position="324"/>
    </location>
</feature>
<keyword evidence="4 7" id="KW-0812">Transmembrane</keyword>
<keyword evidence="5 9" id="KW-1133">Transmembrane helix</keyword>
<dbReference type="InterPro" id="IPR050586">
    <property type="entry name" value="CPA3_Na-H_Antiporter_D"/>
</dbReference>
<keyword evidence="12" id="KW-1185">Reference proteome</keyword>
<dbReference type="GO" id="GO:0005886">
    <property type="term" value="C:plasma membrane"/>
    <property type="evidence" value="ECO:0007669"/>
    <property type="project" value="UniProtKB-SubCell"/>
</dbReference>
<feature type="transmembrane region" description="Helical" evidence="9">
    <location>
        <begin position="170"/>
        <end position="191"/>
    </location>
</feature>
<feature type="transmembrane region" description="Helical" evidence="9">
    <location>
        <begin position="330"/>
        <end position="351"/>
    </location>
</feature>
<sequence>MVALLPLAVVLPMAGAGVTLIASRRPKLQRMLSVSALAAQLVVALAMLVWVDNNGAMVMHIGGWSAPFGITLVADRLAAFMLVVSTTVTLAVLVYAIAQGREDEGGGGESETPVSIFHPTFLILATGVSNAFLSGDLFNLFVSFEILLTASYVLLTLGGTKERLRAGAPYIVVSLLSSIIFLSAIALIYAATGTVNLADLAGKLDTVPPGIKATLGAVLLVAFGVKAAVFPMSAWLPDSYPTAPAPVTAVFAGLLTKVGVYAIIRVQTLLFPGSYGTLLMIAGGLTMLVGILGAVVQPGIKRLLSFTLVSHIGYMIFGVGLASAAGISAAIFYVAHHILVQTALFLASGLIERVAGTTMLARLGGLASAAPVLAVLFFIPAMNLAGVPPLSGFLGKVGLFEAALADGRVLPLIVVGVGALTSLLTLYAIVRMWGRTFWRPVPEGVDDDHQHDHGVDPDTQVGRTTTGAESGMSTGTRKRATRAAARRRTQDEVARLPGGMIGATTAMVAVGLVLTIGAGPVYAFTQRAADNLMDPAVYVNAVTSTTGDGEDELRGSVGGTAPDPAPASEPTSDPSAPSEAPAVDGPAETTGGGS</sequence>
<dbReference type="Pfam" id="PF00361">
    <property type="entry name" value="Proton_antipo_M"/>
    <property type="match status" value="1"/>
</dbReference>
<dbReference type="GO" id="GO:0008137">
    <property type="term" value="F:NADH dehydrogenase (ubiquinone) activity"/>
    <property type="evidence" value="ECO:0007669"/>
    <property type="project" value="InterPro"/>
</dbReference>
<dbReference type="AlphaFoldDB" id="A0A939C437"/>
<dbReference type="InterPro" id="IPR003918">
    <property type="entry name" value="NADH_UbQ_OxRdtase"/>
</dbReference>
<evidence type="ECO:0000313" key="12">
    <source>
        <dbReference type="Proteomes" id="UP000663801"/>
    </source>
</evidence>
<dbReference type="EMBL" id="JAERWL010000016">
    <property type="protein sequence ID" value="MBM9478335.1"/>
    <property type="molecule type" value="Genomic_DNA"/>
</dbReference>
<feature type="transmembrane region" description="Helical" evidence="9">
    <location>
        <begin position="211"/>
        <end position="231"/>
    </location>
</feature>
<comment type="caution">
    <text evidence="11">The sequence shown here is derived from an EMBL/GenBank/DDBJ whole genome shotgun (WGS) entry which is preliminary data.</text>
</comment>
<evidence type="ECO:0000256" key="5">
    <source>
        <dbReference type="ARBA" id="ARBA00022989"/>
    </source>
</evidence>
<evidence type="ECO:0000256" key="1">
    <source>
        <dbReference type="ARBA" id="ARBA00004651"/>
    </source>
</evidence>
<name>A0A939C437_9ACTN</name>
<feature type="transmembrane region" description="Helical" evidence="9">
    <location>
        <begin position="496"/>
        <end position="523"/>
    </location>
</feature>
<evidence type="ECO:0000256" key="6">
    <source>
        <dbReference type="ARBA" id="ARBA00023136"/>
    </source>
</evidence>
<feature type="compositionally biased region" description="Polar residues" evidence="8">
    <location>
        <begin position="461"/>
        <end position="473"/>
    </location>
</feature>
<dbReference type="Proteomes" id="UP000663801">
    <property type="component" value="Unassembled WGS sequence"/>
</dbReference>
<feature type="transmembrane region" description="Helical" evidence="9">
    <location>
        <begin position="276"/>
        <end position="296"/>
    </location>
</feature>
<keyword evidence="3" id="KW-1003">Cell membrane</keyword>
<organism evidence="11 12">
    <name type="scientific">Nakamurella flavida</name>
    <dbReference type="NCBI Taxonomy" id="363630"/>
    <lineage>
        <taxon>Bacteria</taxon>
        <taxon>Bacillati</taxon>
        <taxon>Actinomycetota</taxon>
        <taxon>Actinomycetes</taxon>
        <taxon>Nakamurellales</taxon>
        <taxon>Nakamurellaceae</taxon>
        <taxon>Nakamurella</taxon>
    </lineage>
</organism>
<evidence type="ECO:0000256" key="7">
    <source>
        <dbReference type="RuleBase" id="RU000320"/>
    </source>
</evidence>
<dbReference type="GO" id="GO:0042773">
    <property type="term" value="P:ATP synthesis coupled electron transport"/>
    <property type="evidence" value="ECO:0007669"/>
    <property type="project" value="InterPro"/>
</dbReference>
<evidence type="ECO:0000256" key="3">
    <source>
        <dbReference type="ARBA" id="ARBA00022475"/>
    </source>
</evidence>
<feature type="transmembrane region" description="Helical" evidence="9">
    <location>
        <begin position="77"/>
        <end position="98"/>
    </location>
</feature>
<dbReference type="PANTHER" id="PTHR42703:SF1">
    <property type="entry name" value="NA(+)_H(+) ANTIPORTER SUBUNIT D1"/>
    <property type="match status" value="1"/>
</dbReference>
<keyword evidence="6 9" id="KW-0472">Membrane</keyword>